<organism evidence="8 9">
    <name type="scientific">Roseateles rivi</name>
    <dbReference type="NCBI Taxonomy" id="3299028"/>
    <lineage>
        <taxon>Bacteria</taxon>
        <taxon>Pseudomonadati</taxon>
        <taxon>Pseudomonadota</taxon>
        <taxon>Betaproteobacteria</taxon>
        <taxon>Burkholderiales</taxon>
        <taxon>Sphaerotilaceae</taxon>
        <taxon>Roseateles</taxon>
    </lineage>
</organism>
<keyword evidence="4 6" id="KW-0998">Cell outer membrane</keyword>
<dbReference type="Gene3D" id="1.25.40.10">
    <property type="entry name" value="Tetratricopeptide repeat domain"/>
    <property type="match status" value="1"/>
</dbReference>
<proteinExistence type="inferred from homology"/>
<dbReference type="PROSITE" id="PS51257">
    <property type="entry name" value="PROKAR_LIPOPROTEIN"/>
    <property type="match status" value="1"/>
</dbReference>
<protein>
    <recommendedName>
        <fullName evidence="6">Outer membrane protein assembly factor BamD</fullName>
    </recommendedName>
</protein>
<dbReference type="InterPro" id="IPR017689">
    <property type="entry name" value="BamD"/>
</dbReference>
<comment type="similarity">
    <text evidence="6">Belongs to the BamD family.</text>
</comment>
<keyword evidence="1 6" id="KW-0732">Signal</keyword>
<keyword evidence="5 6" id="KW-0449">Lipoprotein</keyword>
<comment type="function">
    <text evidence="6">Part of the outer membrane protein assembly complex, which is involved in assembly and insertion of beta-barrel proteins into the outer membrane.</text>
</comment>
<dbReference type="CDD" id="cd15830">
    <property type="entry name" value="BamD"/>
    <property type="match status" value="1"/>
</dbReference>
<comment type="subcellular location">
    <subcellularLocation>
        <location evidence="6">Cell outer membrane</location>
        <topology evidence="6">Lipid-anchor</topology>
    </subcellularLocation>
</comment>
<keyword evidence="9" id="KW-1185">Reference proteome</keyword>
<sequence length="279" mass="31243">MTELRATPHRTAKPLTSNGLLLGIALATALTLAGCSSTPEDPNSQAGLDKLYSEAKDDLSAGNYDRAIKTLERVEGRAAGTLLAQQAQLEQAWAQYKSGERAQAITTLDRFIKLNPSSPALDYAIYMKGVVNFNDDLGLFGRVARQDITERDQQASRDAVQAFKQLVEQFPDSRYAPDARLRIDFITNSLAAYEVHVARYYYQRGAYLAAVNRAQTAVQEFQYAPVVEDALFIMAESYNKLQLPALRDDALRVLKTNFPKSRHLAENASASEKRWWKFW</sequence>
<reference evidence="8 9" key="1">
    <citation type="submission" date="2024-08" db="EMBL/GenBank/DDBJ databases">
        <authorList>
            <person name="Lu H."/>
        </authorList>
    </citation>
    <scope>NUCLEOTIDE SEQUENCE [LARGE SCALE GENOMIC DNA]</scope>
    <source>
        <strain evidence="8 9">BYS180W</strain>
    </source>
</reference>
<accession>A0ABW7FVU9</accession>
<name>A0ABW7FVU9_9BURK</name>
<dbReference type="NCBIfam" id="TIGR03302">
    <property type="entry name" value="OM_YfiO"/>
    <property type="match status" value="1"/>
</dbReference>
<dbReference type="Proteomes" id="UP001606099">
    <property type="component" value="Unassembled WGS sequence"/>
</dbReference>
<feature type="domain" description="Outer membrane lipoprotein BamD-like" evidence="7">
    <location>
        <begin position="49"/>
        <end position="250"/>
    </location>
</feature>
<dbReference type="PANTHER" id="PTHR37423">
    <property type="entry name" value="SOLUBLE LYTIC MUREIN TRANSGLYCOSYLASE-RELATED"/>
    <property type="match status" value="1"/>
</dbReference>
<comment type="caution">
    <text evidence="8">The sequence shown here is derived from an EMBL/GenBank/DDBJ whole genome shotgun (WGS) entry which is preliminary data.</text>
</comment>
<dbReference type="InterPro" id="IPR011990">
    <property type="entry name" value="TPR-like_helical_dom_sf"/>
</dbReference>
<dbReference type="RefSeq" id="WP_394460683.1">
    <property type="nucleotide sequence ID" value="NZ_JBIGHZ010000003.1"/>
</dbReference>
<dbReference type="SUPFAM" id="SSF48452">
    <property type="entry name" value="TPR-like"/>
    <property type="match status" value="1"/>
</dbReference>
<evidence type="ECO:0000256" key="6">
    <source>
        <dbReference type="HAMAP-Rule" id="MF_00922"/>
    </source>
</evidence>
<keyword evidence="3 6" id="KW-0564">Palmitate</keyword>
<evidence type="ECO:0000313" key="8">
    <source>
        <dbReference type="EMBL" id="MFG6448447.1"/>
    </source>
</evidence>
<evidence type="ECO:0000313" key="9">
    <source>
        <dbReference type="Proteomes" id="UP001606099"/>
    </source>
</evidence>
<evidence type="ECO:0000256" key="2">
    <source>
        <dbReference type="ARBA" id="ARBA00023136"/>
    </source>
</evidence>
<dbReference type="Pfam" id="PF13525">
    <property type="entry name" value="YfiO"/>
    <property type="match status" value="1"/>
</dbReference>
<evidence type="ECO:0000259" key="7">
    <source>
        <dbReference type="Pfam" id="PF13525"/>
    </source>
</evidence>
<dbReference type="PANTHER" id="PTHR37423:SF1">
    <property type="entry name" value="OUTER MEMBRANE PROTEIN ASSEMBLY FACTOR BAMD"/>
    <property type="match status" value="1"/>
</dbReference>
<evidence type="ECO:0000256" key="5">
    <source>
        <dbReference type="ARBA" id="ARBA00023288"/>
    </source>
</evidence>
<dbReference type="HAMAP" id="MF_00922">
    <property type="entry name" value="OM_assembly_BamD"/>
    <property type="match status" value="1"/>
</dbReference>
<dbReference type="EMBL" id="JBIGHZ010000003">
    <property type="protein sequence ID" value="MFG6448447.1"/>
    <property type="molecule type" value="Genomic_DNA"/>
</dbReference>
<evidence type="ECO:0000256" key="1">
    <source>
        <dbReference type="ARBA" id="ARBA00022729"/>
    </source>
</evidence>
<gene>
    <name evidence="6" type="primary">bamD</name>
    <name evidence="8" type="ORF">ACG0Z6_09340</name>
</gene>
<keyword evidence="2 6" id="KW-0472">Membrane</keyword>
<evidence type="ECO:0000256" key="4">
    <source>
        <dbReference type="ARBA" id="ARBA00023237"/>
    </source>
</evidence>
<comment type="subunit">
    <text evidence="6">Part of the Bam complex.</text>
</comment>
<evidence type="ECO:0000256" key="3">
    <source>
        <dbReference type="ARBA" id="ARBA00023139"/>
    </source>
</evidence>
<dbReference type="InterPro" id="IPR039565">
    <property type="entry name" value="BamD-like"/>
</dbReference>